<organism evidence="1 2">
    <name type="scientific">Kwoniella shivajii</name>
    <dbReference type="NCBI Taxonomy" id="564305"/>
    <lineage>
        <taxon>Eukaryota</taxon>
        <taxon>Fungi</taxon>
        <taxon>Dikarya</taxon>
        <taxon>Basidiomycota</taxon>
        <taxon>Agaricomycotina</taxon>
        <taxon>Tremellomycetes</taxon>
        <taxon>Tremellales</taxon>
        <taxon>Cryptococcaceae</taxon>
        <taxon>Kwoniella</taxon>
    </lineage>
</organism>
<evidence type="ECO:0000313" key="2">
    <source>
        <dbReference type="Proteomes" id="UP001329825"/>
    </source>
</evidence>
<dbReference type="PANTHER" id="PTHR34213:SF2">
    <property type="entry name" value="NUCLEAR TRANSPORT FACTOR 2 (NTF2) FAMILY PROTEIN"/>
    <property type="match status" value="1"/>
</dbReference>
<dbReference type="RefSeq" id="XP_062791429.1">
    <property type="nucleotide sequence ID" value="XM_062935378.1"/>
</dbReference>
<sequence>MSSTNSTIGSEPIPLFGFQERQPTSEEKALVDDVLNLYQLNPISAAYARYDEKATFHDPIGLAQGLNSIKAQFNAMPSIFSQSETKGLKFLENPEVKPPSVQVSLSQLYHFKTAGSKLVNSLVTFHVDPSSNLILKHDEEWDAKPNSTGDDGFFGKINELRKKFTASSVEATTDTTPKDQK</sequence>
<dbReference type="PANTHER" id="PTHR34213">
    <property type="entry name" value="NUCLEAR TRANSPORT FACTOR 2 (NTF2) FAMILY PROTEIN"/>
    <property type="match status" value="1"/>
</dbReference>
<protein>
    <recommendedName>
        <fullName evidence="3">SnoaL-like domain-containing protein</fullName>
    </recommendedName>
</protein>
<name>A0ABZ1CZD7_9TREE</name>
<keyword evidence="2" id="KW-1185">Reference proteome</keyword>
<proteinExistence type="predicted"/>
<evidence type="ECO:0000313" key="1">
    <source>
        <dbReference type="EMBL" id="WRT66689.1"/>
    </source>
</evidence>
<accession>A0ABZ1CZD7</accession>
<reference evidence="1 2" key="1">
    <citation type="submission" date="2024-01" db="EMBL/GenBank/DDBJ databases">
        <title>Comparative genomics of Cryptococcus and Kwoniella reveals pathogenesis evolution and contrasting modes of karyotype evolution via chromosome fusion or intercentromeric recombination.</title>
        <authorList>
            <person name="Coelho M.A."/>
            <person name="David-Palma M."/>
            <person name="Shea T."/>
            <person name="Bowers K."/>
            <person name="McGinley-Smith S."/>
            <person name="Mohammad A.W."/>
            <person name="Gnirke A."/>
            <person name="Yurkov A.M."/>
            <person name="Nowrousian M."/>
            <person name="Sun S."/>
            <person name="Cuomo C.A."/>
            <person name="Heitman J."/>
        </authorList>
    </citation>
    <scope>NUCLEOTIDE SEQUENCE [LARGE SCALE GENOMIC DNA]</scope>
    <source>
        <strain evidence="1">CBS 11374</strain>
    </source>
</reference>
<dbReference type="InterPro" id="IPR032710">
    <property type="entry name" value="NTF2-like_dom_sf"/>
</dbReference>
<evidence type="ECO:0008006" key="3">
    <source>
        <dbReference type="Google" id="ProtNLM"/>
    </source>
</evidence>
<dbReference type="Proteomes" id="UP001329825">
    <property type="component" value="Chromosome 4"/>
</dbReference>
<dbReference type="EMBL" id="CP141884">
    <property type="protein sequence ID" value="WRT66689.1"/>
    <property type="molecule type" value="Genomic_DNA"/>
</dbReference>
<dbReference type="SUPFAM" id="SSF54427">
    <property type="entry name" value="NTF2-like"/>
    <property type="match status" value="1"/>
</dbReference>
<gene>
    <name evidence="1" type="ORF">IL334_003649</name>
</gene>
<dbReference type="GeneID" id="87955780"/>